<dbReference type="Proteomes" id="UP001187471">
    <property type="component" value="Unassembled WGS sequence"/>
</dbReference>
<proteinExistence type="predicted"/>
<evidence type="ECO:0000256" key="1">
    <source>
        <dbReference type="SAM" id="MobiDB-lite"/>
    </source>
</evidence>
<dbReference type="EMBL" id="JAVXUO010003069">
    <property type="protein sequence ID" value="KAK2966983.1"/>
    <property type="molecule type" value="Genomic_DNA"/>
</dbReference>
<name>A0AA88QI48_9ASTE</name>
<dbReference type="SUPFAM" id="SSF53098">
    <property type="entry name" value="Ribonuclease H-like"/>
    <property type="match status" value="1"/>
</dbReference>
<keyword evidence="4" id="KW-1185">Reference proteome</keyword>
<dbReference type="Gene3D" id="3.30.420.10">
    <property type="entry name" value="Ribonuclease H-like superfamily/Ribonuclease H"/>
    <property type="match status" value="1"/>
</dbReference>
<feature type="compositionally biased region" description="Polar residues" evidence="1">
    <location>
        <begin position="128"/>
        <end position="137"/>
    </location>
</feature>
<dbReference type="Pfam" id="PF13456">
    <property type="entry name" value="RVT_3"/>
    <property type="match status" value="1"/>
</dbReference>
<evidence type="ECO:0000259" key="2">
    <source>
        <dbReference type="Pfam" id="PF13456"/>
    </source>
</evidence>
<feature type="non-terminal residue" evidence="3">
    <location>
        <position position="1"/>
    </location>
</feature>
<evidence type="ECO:0000313" key="3">
    <source>
        <dbReference type="EMBL" id="KAK2966983.1"/>
    </source>
</evidence>
<comment type="caution">
    <text evidence="3">The sequence shown here is derived from an EMBL/GenBank/DDBJ whole genome shotgun (WGS) entry which is preliminary data.</text>
</comment>
<feature type="domain" description="RNase H type-1" evidence="2">
    <location>
        <begin position="236"/>
        <end position="322"/>
    </location>
</feature>
<dbReference type="GO" id="GO:0004523">
    <property type="term" value="F:RNA-DNA hybrid ribonuclease activity"/>
    <property type="evidence" value="ECO:0007669"/>
    <property type="project" value="InterPro"/>
</dbReference>
<reference evidence="3" key="1">
    <citation type="submission" date="2022-12" db="EMBL/GenBank/DDBJ databases">
        <title>Draft genome assemblies for two species of Escallonia (Escalloniales).</title>
        <authorList>
            <person name="Chanderbali A."/>
            <person name="Dervinis C."/>
            <person name="Anghel I."/>
            <person name="Soltis D."/>
            <person name="Soltis P."/>
            <person name="Zapata F."/>
        </authorList>
    </citation>
    <scope>NUCLEOTIDE SEQUENCE</scope>
    <source>
        <strain evidence="3">UCBG92.1500</strain>
        <tissue evidence="3">Leaf</tissue>
    </source>
</reference>
<dbReference type="GO" id="GO:0003676">
    <property type="term" value="F:nucleic acid binding"/>
    <property type="evidence" value="ECO:0007669"/>
    <property type="project" value="InterPro"/>
</dbReference>
<dbReference type="InterPro" id="IPR002156">
    <property type="entry name" value="RNaseH_domain"/>
</dbReference>
<dbReference type="AlphaFoldDB" id="A0AA88QI48"/>
<sequence>ESFKLLREFKSIGRLYNRLNDTTKSPFPFQHPSRTVIQFINKWHQYTPIKIITDAFKCASFRITENRQSTVPLVTENLKCICSCCAKKELTGSFNKSHRLGKFKPKEQSIDIEKRGSNPIKFHGLGNLHNTHTQPQRRQVKLKGTIQKTTYSPKMAKMLQKFGLDCTSTHNPPPFETMMNEEQADALLTGRTLKQSRRGLGCRYSKSFVKKTVNMTSYVTECEDSSPALSEYEERGCSNDEAEYEAIIMGLELSLKVSIDDLTIYGDSELIIKQVKGEYQIRKPNILPYYERADYLLSKFPKLQIRPVRREVNSRADALASLADSLGL</sequence>
<feature type="region of interest" description="Disordered" evidence="1">
    <location>
        <begin position="122"/>
        <end position="143"/>
    </location>
</feature>
<evidence type="ECO:0000313" key="4">
    <source>
        <dbReference type="Proteomes" id="UP001187471"/>
    </source>
</evidence>
<dbReference type="PANTHER" id="PTHR48475">
    <property type="entry name" value="RIBONUCLEASE H"/>
    <property type="match status" value="1"/>
</dbReference>
<dbReference type="CDD" id="cd09279">
    <property type="entry name" value="RNase_HI_like"/>
    <property type="match status" value="1"/>
</dbReference>
<protein>
    <recommendedName>
        <fullName evidence="2">RNase H type-1 domain-containing protein</fullName>
    </recommendedName>
</protein>
<accession>A0AA88QI48</accession>
<dbReference type="InterPro" id="IPR036397">
    <property type="entry name" value="RNaseH_sf"/>
</dbReference>
<dbReference type="InterPro" id="IPR012337">
    <property type="entry name" value="RNaseH-like_sf"/>
</dbReference>
<gene>
    <name evidence="3" type="ORF">RJ640_029952</name>
</gene>
<organism evidence="3 4">
    <name type="scientific">Escallonia rubra</name>
    <dbReference type="NCBI Taxonomy" id="112253"/>
    <lineage>
        <taxon>Eukaryota</taxon>
        <taxon>Viridiplantae</taxon>
        <taxon>Streptophyta</taxon>
        <taxon>Embryophyta</taxon>
        <taxon>Tracheophyta</taxon>
        <taxon>Spermatophyta</taxon>
        <taxon>Magnoliopsida</taxon>
        <taxon>eudicotyledons</taxon>
        <taxon>Gunneridae</taxon>
        <taxon>Pentapetalae</taxon>
        <taxon>asterids</taxon>
        <taxon>campanulids</taxon>
        <taxon>Escalloniales</taxon>
        <taxon>Escalloniaceae</taxon>
        <taxon>Escallonia</taxon>
    </lineage>
</organism>
<dbReference type="PANTHER" id="PTHR48475:SF1">
    <property type="entry name" value="RNASE H TYPE-1 DOMAIN-CONTAINING PROTEIN"/>
    <property type="match status" value="1"/>
</dbReference>